<reference evidence="1 2" key="1">
    <citation type="submission" date="2016-10" db="EMBL/GenBank/DDBJ databases">
        <title>Comparative genome analysis of multiple Pseudomonas spp. focuses on biocontrol and plant growth promoting traits.</title>
        <authorList>
            <person name="Tao X.-Y."/>
            <person name="Taylor C.G."/>
        </authorList>
    </citation>
    <scope>NUCLEOTIDE SEQUENCE [LARGE SCALE GENOMIC DNA]</scope>
    <source>
        <strain evidence="1 2">38D7</strain>
    </source>
</reference>
<dbReference type="RefSeq" id="WP_123435219.1">
    <property type="nucleotide sequence ID" value="NZ_MOBK01000009.1"/>
</dbReference>
<evidence type="ECO:0000313" key="2">
    <source>
        <dbReference type="Proteomes" id="UP000285636"/>
    </source>
</evidence>
<dbReference type="EMBL" id="MOBK01000009">
    <property type="protein sequence ID" value="RON17943.1"/>
    <property type="molecule type" value="Genomic_DNA"/>
</dbReference>
<name>A0A423HXN4_9PSED</name>
<dbReference type="Proteomes" id="UP000285636">
    <property type="component" value="Unassembled WGS sequence"/>
</dbReference>
<dbReference type="InterPro" id="IPR035198">
    <property type="entry name" value="SU10_MCP"/>
</dbReference>
<sequence>MTAPTGTFLTTAAIGNREDLTDTIYRISPTATPFISLAAKGTASNTLHEWQTQDLAAAITTNAQAEGDDASAKTVTPTVRLNNRTQISTKTVIVSGTQQSMDTAGRKNEMAYQMSLAALELRRDMESSATQLDVTATAPRQSRGLVGWVVDNVHRNAGTLASYTGNTGRTKGTAIAFTEARLKDVLQKCFTAGGDPDSILLPPGAKQTFSTFTGNATRFDKSEDAKLFASVDVYVSDFGELKAIPSRFQDANDVFVLQADKWAICYKRPFGSEDLAKTGDADKKMLVVEWTVEARAPKANGAIYDVL</sequence>
<proteinExistence type="predicted"/>
<comment type="caution">
    <text evidence="1">The sequence shown here is derived from an EMBL/GenBank/DDBJ whole genome shotgun (WGS) entry which is preliminary data.</text>
</comment>
<dbReference type="Pfam" id="PF17236">
    <property type="entry name" value="SU10_MCP"/>
    <property type="match status" value="1"/>
</dbReference>
<gene>
    <name evidence="1" type="ORF">BK660_21890</name>
</gene>
<dbReference type="AlphaFoldDB" id="A0A423HXN4"/>
<evidence type="ECO:0000313" key="1">
    <source>
        <dbReference type="EMBL" id="RON17943.1"/>
    </source>
</evidence>
<organism evidence="1 2">
    <name type="scientific">Pseudomonas brassicacearum</name>
    <dbReference type="NCBI Taxonomy" id="930166"/>
    <lineage>
        <taxon>Bacteria</taxon>
        <taxon>Pseudomonadati</taxon>
        <taxon>Pseudomonadota</taxon>
        <taxon>Gammaproteobacteria</taxon>
        <taxon>Pseudomonadales</taxon>
        <taxon>Pseudomonadaceae</taxon>
        <taxon>Pseudomonas</taxon>
    </lineage>
</organism>
<accession>A0A423HXN4</accession>
<protein>
    <submittedName>
        <fullName evidence="1">Phage head protein</fullName>
    </submittedName>
</protein>